<dbReference type="Proteomes" id="UP000557307">
    <property type="component" value="Unassembled WGS sequence"/>
</dbReference>
<name>A0A840TKV3_9BACT</name>
<organism evidence="1 2">
    <name type="scientific">Rhabdobacter roseus</name>
    <dbReference type="NCBI Taxonomy" id="1655419"/>
    <lineage>
        <taxon>Bacteria</taxon>
        <taxon>Pseudomonadati</taxon>
        <taxon>Bacteroidota</taxon>
        <taxon>Cytophagia</taxon>
        <taxon>Cytophagales</taxon>
        <taxon>Cytophagaceae</taxon>
        <taxon>Rhabdobacter</taxon>
    </lineage>
</organism>
<protein>
    <recommendedName>
        <fullName evidence="3">Porin</fullName>
    </recommendedName>
</protein>
<evidence type="ECO:0008006" key="3">
    <source>
        <dbReference type="Google" id="ProtNLM"/>
    </source>
</evidence>
<dbReference type="AlphaFoldDB" id="A0A840TKV3"/>
<proteinExistence type="predicted"/>
<comment type="caution">
    <text evidence="1">The sequence shown here is derived from an EMBL/GenBank/DDBJ whole genome shotgun (WGS) entry which is preliminary data.</text>
</comment>
<evidence type="ECO:0000313" key="1">
    <source>
        <dbReference type="EMBL" id="MBB5283565.1"/>
    </source>
</evidence>
<dbReference type="EMBL" id="JACHGF010000002">
    <property type="protein sequence ID" value="MBB5283565.1"/>
    <property type="molecule type" value="Genomic_DNA"/>
</dbReference>
<sequence>MKNTKYGALFFLGILYVLNVAVVQAQQLPGGIRMPSGVPGGLGGGGNMGGAVLDDSTKTIYGPQTTLHFYEEDILNNRDSLRFRVDTLLDNFHRWTYLDRALNRLVDLGNLGTATRPVFYQGRDEVGAQLGFRAYDPYAIQPEEVKYHDTRSPYTDMTYIAGGRGQNILRFGFNQNVNPRLNVGFRLQRFTSNKQYGTYSSLGSESNLAQNWNFLLHTNYFSANKKYTLLAHFRHLNHQVKEQGGLIPDSTAAGGLDLFNYEGPARLDDQARSWERRNVYHLYHQYRLANGFQLFQTLDYRRVINRYTDPSPLQGVTNGIYPGILFDSTSATYQQVDYKLLENRIGIKGTFSGFTYRAYMRNRLYSMQGTYNLTDSVQGRYRTSHFEKVILGLWLSYYLKDSTQHLTAEGEHLIGRDFRLKGELATRWFRAGYHTSFWSPDLLMERYVSNHVRWENNFTLTGANTLYGSIPIKVRHLELEPTLQYQLITRYLYYDTLGLPRQLNGSFSVLRLGGTFSWSQNKWNAFAMGYYTVSSNSDVLRIPALFANAQISYDFTYAKVLFIRAGVAVHYRSAYLADAYLPLTQQFHIQNDFRVDQYAVADVFATFRIKRVRVFLKMSHVNEGLLGPGYYTTPGYLGLRRTFGFGLSWPLFD</sequence>
<dbReference type="InterPro" id="IPR025631">
    <property type="entry name" value="Porin_10"/>
</dbReference>
<keyword evidence="2" id="KW-1185">Reference proteome</keyword>
<evidence type="ECO:0000313" key="2">
    <source>
        <dbReference type="Proteomes" id="UP000557307"/>
    </source>
</evidence>
<dbReference type="RefSeq" id="WP_246439803.1">
    <property type="nucleotide sequence ID" value="NZ_JACHGF010000002.1"/>
</dbReference>
<gene>
    <name evidence="1" type="ORF">HNQ92_001691</name>
</gene>
<reference evidence="1 2" key="1">
    <citation type="submission" date="2020-08" db="EMBL/GenBank/DDBJ databases">
        <title>Genomic Encyclopedia of Type Strains, Phase IV (KMG-IV): sequencing the most valuable type-strain genomes for metagenomic binning, comparative biology and taxonomic classification.</title>
        <authorList>
            <person name="Goeker M."/>
        </authorList>
    </citation>
    <scope>NUCLEOTIDE SEQUENCE [LARGE SCALE GENOMIC DNA]</scope>
    <source>
        <strain evidence="1 2">DSM 105074</strain>
    </source>
</reference>
<dbReference type="Pfam" id="PF14121">
    <property type="entry name" value="Porin_10"/>
    <property type="match status" value="1"/>
</dbReference>
<accession>A0A840TKV3</accession>